<feature type="compositionally biased region" description="Low complexity" evidence="3">
    <location>
        <begin position="63"/>
        <end position="79"/>
    </location>
</feature>
<feature type="region of interest" description="Disordered" evidence="3">
    <location>
        <begin position="188"/>
        <end position="218"/>
    </location>
</feature>
<dbReference type="InterPro" id="IPR001138">
    <property type="entry name" value="Zn2Cys6_DnaBD"/>
</dbReference>
<accession>A0A1Y2BKX8</accession>
<dbReference type="EMBL" id="MCFC01000001">
    <property type="protein sequence ID" value="ORY35424.1"/>
    <property type="molecule type" value="Genomic_DNA"/>
</dbReference>
<dbReference type="GO" id="GO:0008270">
    <property type="term" value="F:zinc ion binding"/>
    <property type="evidence" value="ECO:0007669"/>
    <property type="project" value="InterPro"/>
</dbReference>
<dbReference type="AlphaFoldDB" id="A0A1Y2BKX8"/>
<feature type="region of interest" description="Disordered" evidence="3">
    <location>
        <begin position="1"/>
        <end position="46"/>
    </location>
</feature>
<comment type="subcellular location">
    <subcellularLocation>
        <location evidence="1">Nucleus</location>
    </subcellularLocation>
</comment>
<evidence type="ECO:0000313" key="5">
    <source>
        <dbReference type="EMBL" id="ORY35424.1"/>
    </source>
</evidence>
<feature type="compositionally biased region" description="Low complexity" evidence="3">
    <location>
        <begin position="29"/>
        <end position="46"/>
    </location>
</feature>
<dbReference type="GO" id="GO:0005634">
    <property type="term" value="C:nucleus"/>
    <property type="evidence" value="ECO:0007669"/>
    <property type="project" value="UniProtKB-SubCell"/>
</dbReference>
<dbReference type="GO" id="GO:0003677">
    <property type="term" value="F:DNA binding"/>
    <property type="evidence" value="ECO:0007669"/>
    <property type="project" value="InterPro"/>
</dbReference>
<protein>
    <submittedName>
        <fullName evidence="5">Fungal-specific transcription factor domain-domain-containing protein</fullName>
    </submittedName>
</protein>
<dbReference type="SMART" id="SM00906">
    <property type="entry name" value="Fungal_trans"/>
    <property type="match status" value="1"/>
</dbReference>
<dbReference type="Proteomes" id="UP000193986">
    <property type="component" value="Unassembled WGS sequence"/>
</dbReference>
<feature type="region of interest" description="Disordered" evidence="3">
    <location>
        <begin position="364"/>
        <end position="394"/>
    </location>
</feature>
<feature type="region of interest" description="Disordered" evidence="3">
    <location>
        <begin position="975"/>
        <end position="994"/>
    </location>
</feature>
<proteinExistence type="predicted"/>
<comment type="caution">
    <text evidence="5">The sequence shown here is derived from an EMBL/GenBank/DDBJ whole genome shotgun (WGS) entry which is preliminary data.</text>
</comment>
<keyword evidence="2" id="KW-0539">Nucleus</keyword>
<dbReference type="CDD" id="cd00067">
    <property type="entry name" value="GAL4"/>
    <property type="match status" value="1"/>
</dbReference>
<evidence type="ECO:0000256" key="1">
    <source>
        <dbReference type="ARBA" id="ARBA00004123"/>
    </source>
</evidence>
<feature type="compositionally biased region" description="Polar residues" evidence="3">
    <location>
        <begin position="161"/>
        <end position="173"/>
    </location>
</feature>
<dbReference type="InParanoid" id="A0A1Y2BKX8"/>
<feature type="region of interest" description="Disordered" evidence="3">
    <location>
        <begin position="265"/>
        <end position="321"/>
    </location>
</feature>
<feature type="compositionally biased region" description="Polar residues" evidence="3">
    <location>
        <begin position="293"/>
        <end position="307"/>
    </location>
</feature>
<feature type="compositionally biased region" description="Basic and acidic residues" evidence="3">
    <location>
        <begin position="265"/>
        <end position="276"/>
    </location>
</feature>
<organism evidence="5 6">
    <name type="scientific">Naematelia encephala</name>
    <dbReference type="NCBI Taxonomy" id="71784"/>
    <lineage>
        <taxon>Eukaryota</taxon>
        <taxon>Fungi</taxon>
        <taxon>Dikarya</taxon>
        <taxon>Basidiomycota</taxon>
        <taxon>Agaricomycotina</taxon>
        <taxon>Tremellomycetes</taxon>
        <taxon>Tremellales</taxon>
        <taxon>Naemateliaceae</taxon>
        <taxon>Naematelia</taxon>
    </lineage>
</organism>
<dbReference type="Pfam" id="PF04082">
    <property type="entry name" value="Fungal_trans"/>
    <property type="match status" value="1"/>
</dbReference>
<dbReference type="InterPro" id="IPR007219">
    <property type="entry name" value="XnlR_reg_dom"/>
</dbReference>
<evidence type="ECO:0000259" key="4">
    <source>
        <dbReference type="SMART" id="SM00906"/>
    </source>
</evidence>
<feature type="region of interest" description="Disordered" evidence="3">
    <location>
        <begin position="61"/>
        <end position="94"/>
    </location>
</feature>
<dbReference type="STRING" id="71784.A0A1Y2BKX8"/>
<dbReference type="GO" id="GO:0000981">
    <property type="term" value="F:DNA-binding transcription factor activity, RNA polymerase II-specific"/>
    <property type="evidence" value="ECO:0007669"/>
    <property type="project" value="InterPro"/>
</dbReference>
<feature type="compositionally biased region" description="Polar residues" evidence="3">
    <location>
        <begin position="364"/>
        <end position="379"/>
    </location>
</feature>
<gene>
    <name evidence="5" type="ORF">BCR39DRAFT_596155</name>
</gene>
<feature type="compositionally biased region" description="Basic and acidic residues" evidence="3">
    <location>
        <begin position="283"/>
        <end position="292"/>
    </location>
</feature>
<dbReference type="PANTHER" id="PTHR31001:SF87">
    <property type="entry name" value="COL-21"/>
    <property type="match status" value="1"/>
</dbReference>
<evidence type="ECO:0000313" key="6">
    <source>
        <dbReference type="Proteomes" id="UP000193986"/>
    </source>
</evidence>
<reference evidence="5 6" key="1">
    <citation type="submission" date="2016-07" db="EMBL/GenBank/DDBJ databases">
        <title>Pervasive Adenine N6-methylation of Active Genes in Fungi.</title>
        <authorList>
            <consortium name="DOE Joint Genome Institute"/>
            <person name="Mondo S.J."/>
            <person name="Dannebaum R.O."/>
            <person name="Kuo R.C."/>
            <person name="Labutti K."/>
            <person name="Haridas S."/>
            <person name="Kuo A."/>
            <person name="Salamov A."/>
            <person name="Ahrendt S.R."/>
            <person name="Lipzen A."/>
            <person name="Sullivan W."/>
            <person name="Andreopoulos W.B."/>
            <person name="Clum A."/>
            <person name="Lindquist E."/>
            <person name="Daum C."/>
            <person name="Ramamoorthy G.K."/>
            <person name="Gryganskyi A."/>
            <person name="Culley D."/>
            <person name="Magnuson J.K."/>
            <person name="James T.Y."/>
            <person name="O'Malley M.A."/>
            <person name="Stajich J.E."/>
            <person name="Spatafora J.W."/>
            <person name="Visel A."/>
            <person name="Grigoriev I.V."/>
        </authorList>
    </citation>
    <scope>NUCLEOTIDE SEQUENCE [LARGE SCALE GENOMIC DNA]</scope>
    <source>
        <strain evidence="5 6">68-887.2</strain>
    </source>
</reference>
<dbReference type="InterPro" id="IPR050613">
    <property type="entry name" value="Sec_Metabolite_Reg"/>
</dbReference>
<feature type="domain" description="Xylanolytic transcriptional activator regulatory" evidence="4">
    <location>
        <begin position="667"/>
        <end position="741"/>
    </location>
</feature>
<evidence type="ECO:0000256" key="2">
    <source>
        <dbReference type="ARBA" id="ARBA00023242"/>
    </source>
</evidence>
<feature type="compositionally biased region" description="Polar residues" evidence="3">
    <location>
        <begin position="188"/>
        <end position="201"/>
    </location>
</feature>
<dbReference type="CDD" id="cd12148">
    <property type="entry name" value="fungal_TF_MHR"/>
    <property type="match status" value="1"/>
</dbReference>
<name>A0A1Y2BKX8_9TREE</name>
<dbReference type="GO" id="GO:0006351">
    <property type="term" value="P:DNA-templated transcription"/>
    <property type="evidence" value="ECO:0007669"/>
    <property type="project" value="InterPro"/>
</dbReference>
<keyword evidence="6" id="KW-1185">Reference proteome</keyword>
<dbReference type="PANTHER" id="PTHR31001">
    <property type="entry name" value="UNCHARACTERIZED TRANSCRIPTIONAL REGULATORY PROTEIN"/>
    <property type="match status" value="1"/>
</dbReference>
<feature type="region of interest" description="Disordered" evidence="3">
    <location>
        <begin position="121"/>
        <end position="173"/>
    </location>
</feature>
<sequence length="1079" mass="121083">MTGSSGSTPPPSSSSSFLRQASVPHPHFATTTTTAPTTTTSTPVNWSTTLLPSIRSLYPFQPTATTTDADGNNNNNDQTSVLPPFSPNSFSHPSASIPNYAPSSFSPLDNNFHMHHHYSAPNFTRPVPSQTRPITAPASLPSHSGFLRSTPAFTSGLPIQHPTQEQQQSQNPSYVQYHPQYLRVIQRSSMSPPERNITSRAPRQRDPTGRSGRKKSACERCRRRRQNLAQCSRGLPCDRCMNDGVAGECSYAAVEQQQHQMEVAMMERDRDRDRRPSRSSPRGPRESRRFHQESNQSPASGATSSYAIKTESMDDGDTEYRDTEYREASFPMERDTNTNSHPQLPLKAVYTVHSQQYLPRSSLSANQYTQSHPNAPSSKTNRDGHHHQQQSEGGGFGRMSICWRNMAVRVLAVGDLFALRGAIITWITSVCFVFSIFLEWSLTTTELFFGTSHFGPQLAATVIEGRKRSPVIAVSDVRQGPAHGMSSADDTKPYTLSLQLRELFPFLPTRKEQCDRYVRCFFERYNAHIDLLYRPDYDLAYNKLWTPEGTLKPMGEVDPRQLGLVFIVLAFGVLLEYDPQIISQRREFVTSLPVADGAKAELHEMVDELETKGESLAGREERSKIWEWAAQRALNEPSKFFGESVDTVRAWALIALYMVISRRVPEAWTAVGQAVRNAQALGMHVDGSYWDRMTFVEVELNRRLWAQLYTLDRSVSLFLGRPLAIQDGQMNCKPPSNLTDDELDQARPDRPLDHPTKTTFLILHQRLADIIGNVQLECFGLQPRKYEDVLKHEAVFQSFKESLPPHFRLDGDADTSLDGLQAFGWLIPQRQSLISKFHLARISLHRPYLLRSLSDPRYAASREACLQSAIADIQLRTITMVAADPLERFKWMTVASGFNPATIIGILCVWSFRDHRYDFDTLMPLLQDYVAAERLNQRRDEQLENELRVLDMMVEKAIVNRERERRLARDHPLPILTHSSQSSGPTPPTGFRHDTDATLYSNNNIYTHPLQSPLDGLMGLPALSDPTGSGMPDSGDLGAWALVVSDPLFSVGGAGGDTWYGNEGFGAPTGPWAETAWVG</sequence>
<dbReference type="OrthoDB" id="3364175at2759"/>
<evidence type="ECO:0000256" key="3">
    <source>
        <dbReference type="SAM" id="MobiDB-lite"/>
    </source>
</evidence>